<organism evidence="2 3">
    <name type="scientific">Rubellimicrobium aerolatum</name>
    <dbReference type="NCBI Taxonomy" id="490979"/>
    <lineage>
        <taxon>Bacteria</taxon>
        <taxon>Pseudomonadati</taxon>
        <taxon>Pseudomonadota</taxon>
        <taxon>Alphaproteobacteria</taxon>
        <taxon>Rhodobacterales</taxon>
        <taxon>Roseobacteraceae</taxon>
        <taxon>Rubellimicrobium</taxon>
    </lineage>
</organism>
<name>A0ABW0SBS9_9RHOB</name>
<accession>A0ABW0SBS9</accession>
<gene>
    <name evidence="2" type="ORF">ACFPOC_07725</name>
</gene>
<dbReference type="Proteomes" id="UP001596056">
    <property type="component" value="Unassembled WGS sequence"/>
</dbReference>
<feature type="compositionally biased region" description="Low complexity" evidence="1">
    <location>
        <begin position="119"/>
        <end position="131"/>
    </location>
</feature>
<keyword evidence="3" id="KW-1185">Reference proteome</keyword>
<reference evidence="3" key="1">
    <citation type="journal article" date="2019" name="Int. J. Syst. Evol. Microbiol.">
        <title>The Global Catalogue of Microorganisms (GCM) 10K type strain sequencing project: providing services to taxonomists for standard genome sequencing and annotation.</title>
        <authorList>
            <consortium name="The Broad Institute Genomics Platform"/>
            <consortium name="The Broad Institute Genome Sequencing Center for Infectious Disease"/>
            <person name="Wu L."/>
            <person name="Ma J."/>
        </authorList>
    </citation>
    <scope>NUCLEOTIDE SEQUENCE [LARGE SCALE GENOMIC DNA]</scope>
    <source>
        <strain evidence="3">KACC 11588</strain>
    </source>
</reference>
<sequence>MLKNGQTKLALDRVAALARALEVDPRRLYLLALDQEGHATTAREIEEIFNAIVTRNEAEWLEALREASDHRGPAVCPGPHHEDGRRGLPRPRRPPADQERVGLGRVPARHRRRPGSATDAPCGPGAPPGADGRVDPPRRAHRPARARPDADLDRREHVAPVERSLMSCASSKGGPNRAIHAPGSPPCRSPDRALRAGVVEHLRRREGQRLRQYGQHD</sequence>
<feature type="compositionally biased region" description="Basic and acidic residues" evidence="1">
    <location>
        <begin position="146"/>
        <end position="160"/>
    </location>
</feature>
<evidence type="ECO:0000313" key="3">
    <source>
        <dbReference type="Proteomes" id="UP001596056"/>
    </source>
</evidence>
<protein>
    <recommendedName>
        <fullName evidence="4">Helix-turn-helix transcriptional regulator</fullName>
    </recommendedName>
</protein>
<feature type="region of interest" description="Disordered" evidence="1">
    <location>
        <begin position="70"/>
        <end position="197"/>
    </location>
</feature>
<evidence type="ECO:0008006" key="4">
    <source>
        <dbReference type="Google" id="ProtNLM"/>
    </source>
</evidence>
<comment type="caution">
    <text evidence="2">The sequence shown here is derived from an EMBL/GenBank/DDBJ whole genome shotgun (WGS) entry which is preliminary data.</text>
</comment>
<proteinExistence type="predicted"/>
<evidence type="ECO:0000256" key="1">
    <source>
        <dbReference type="SAM" id="MobiDB-lite"/>
    </source>
</evidence>
<evidence type="ECO:0000313" key="2">
    <source>
        <dbReference type="EMBL" id="MFC5566309.1"/>
    </source>
</evidence>
<dbReference type="EMBL" id="JBHSNA010000005">
    <property type="protein sequence ID" value="MFC5566309.1"/>
    <property type="molecule type" value="Genomic_DNA"/>
</dbReference>